<dbReference type="PROSITE" id="PS50238">
    <property type="entry name" value="RHOGAP"/>
    <property type="match status" value="1"/>
</dbReference>
<protein>
    <recommendedName>
        <fullName evidence="2">Rho-GAP domain-containing protein</fullName>
    </recommendedName>
</protein>
<dbReference type="SUPFAM" id="SSF48350">
    <property type="entry name" value="GTPase activation domain, GAP"/>
    <property type="match status" value="1"/>
</dbReference>
<accession>A0A9P5N9K7</accession>
<dbReference type="Gene3D" id="1.10.555.10">
    <property type="entry name" value="Rho GTPase activation protein"/>
    <property type="match status" value="1"/>
</dbReference>
<evidence type="ECO:0000256" key="1">
    <source>
        <dbReference type="SAM" id="MobiDB-lite"/>
    </source>
</evidence>
<dbReference type="AlphaFoldDB" id="A0A9P5N9K7"/>
<organism evidence="3 4">
    <name type="scientific">Gymnopilus junonius</name>
    <name type="common">Spectacular rustgill mushroom</name>
    <name type="synonym">Gymnopilus spectabilis subsp. junonius</name>
    <dbReference type="NCBI Taxonomy" id="109634"/>
    <lineage>
        <taxon>Eukaryota</taxon>
        <taxon>Fungi</taxon>
        <taxon>Dikarya</taxon>
        <taxon>Basidiomycota</taxon>
        <taxon>Agaricomycotina</taxon>
        <taxon>Agaricomycetes</taxon>
        <taxon>Agaricomycetidae</taxon>
        <taxon>Agaricales</taxon>
        <taxon>Agaricineae</taxon>
        <taxon>Hymenogastraceae</taxon>
        <taxon>Gymnopilus</taxon>
    </lineage>
</organism>
<feature type="domain" description="Rho-GAP" evidence="2">
    <location>
        <begin position="49"/>
        <end position="105"/>
    </location>
</feature>
<gene>
    <name evidence="3" type="ORF">CPB84DRAFT_384430</name>
</gene>
<name>A0A9P5N9K7_GYMJU</name>
<comment type="caution">
    <text evidence="3">The sequence shown here is derived from an EMBL/GenBank/DDBJ whole genome shotgun (WGS) entry which is preliminary data.</text>
</comment>
<dbReference type="InterPro" id="IPR000198">
    <property type="entry name" value="RhoGAP_dom"/>
</dbReference>
<dbReference type="EMBL" id="JADNYJ010000179">
    <property type="protein sequence ID" value="KAF8876694.1"/>
    <property type="molecule type" value="Genomic_DNA"/>
</dbReference>
<feature type="compositionally biased region" description="Basic and acidic residues" evidence="1">
    <location>
        <begin position="30"/>
        <end position="45"/>
    </location>
</feature>
<reference evidence="3" key="1">
    <citation type="submission" date="2020-11" db="EMBL/GenBank/DDBJ databases">
        <authorList>
            <consortium name="DOE Joint Genome Institute"/>
            <person name="Ahrendt S."/>
            <person name="Riley R."/>
            <person name="Andreopoulos W."/>
            <person name="LaButti K."/>
            <person name="Pangilinan J."/>
            <person name="Ruiz-duenas F.J."/>
            <person name="Barrasa J.M."/>
            <person name="Sanchez-Garcia M."/>
            <person name="Camarero S."/>
            <person name="Miyauchi S."/>
            <person name="Serrano A."/>
            <person name="Linde D."/>
            <person name="Babiker R."/>
            <person name="Drula E."/>
            <person name="Ayuso-Fernandez I."/>
            <person name="Pacheco R."/>
            <person name="Padilla G."/>
            <person name="Ferreira P."/>
            <person name="Barriuso J."/>
            <person name="Kellner H."/>
            <person name="Castanera R."/>
            <person name="Alfaro M."/>
            <person name="Ramirez L."/>
            <person name="Pisabarro A.G."/>
            <person name="Kuo A."/>
            <person name="Tritt A."/>
            <person name="Lipzen A."/>
            <person name="He G."/>
            <person name="Yan M."/>
            <person name="Ng V."/>
            <person name="Cullen D."/>
            <person name="Martin F."/>
            <person name="Rosso M.-N."/>
            <person name="Henrissat B."/>
            <person name="Hibbett D."/>
            <person name="Martinez A.T."/>
            <person name="Grigoriev I.V."/>
        </authorList>
    </citation>
    <scope>NUCLEOTIDE SEQUENCE</scope>
    <source>
        <strain evidence="3">AH 44721</strain>
    </source>
</reference>
<feature type="region of interest" description="Disordered" evidence="1">
    <location>
        <begin position="17"/>
        <end position="45"/>
    </location>
</feature>
<dbReference type="Proteomes" id="UP000724874">
    <property type="component" value="Unassembled WGS sequence"/>
</dbReference>
<proteinExistence type="predicted"/>
<evidence type="ECO:0000313" key="4">
    <source>
        <dbReference type="Proteomes" id="UP000724874"/>
    </source>
</evidence>
<dbReference type="Pfam" id="PF00620">
    <property type="entry name" value="RhoGAP"/>
    <property type="match status" value="1"/>
</dbReference>
<evidence type="ECO:0000259" key="2">
    <source>
        <dbReference type="PROSITE" id="PS50238"/>
    </source>
</evidence>
<sequence length="105" mass="11911">MKGWVFKRDLASCVRDTRVTPGSSGHARWRRGDKEQSEEGSESEKEREVLLRELEGRALPALVVRCAQHLLLWGVKEEGLFRVSGMPAHVAKLRAEFDSVMGFRC</sequence>
<dbReference type="OrthoDB" id="185175at2759"/>
<keyword evidence="4" id="KW-1185">Reference proteome</keyword>
<dbReference type="InterPro" id="IPR008936">
    <property type="entry name" value="Rho_GTPase_activation_prot"/>
</dbReference>
<dbReference type="GO" id="GO:0007165">
    <property type="term" value="P:signal transduction"/>
    <property type="evidence" value="ECO:0007669"/>
    <property type="project" value="InterPro"/>
</dbReference>
<evidence type="ECO:0000313" key="3">
    <source>
        <dbReference type="EMBL" id="KAF8876694.1"/>
    </source>
</evidence>